<keyword evidence="1" id="KW-0812">Transmembrane</keyword>
<dbReference type="EMBL" id="MU856954">
    <property type="protein sequence ID" value="KAK4153027.1"/>
    <property type="molecule type" value="Genomic_DNA"/>
</dbReference>
<feature type="transmembrane region" description="Helical" evidence="1">
    <location>
        <begin position="459"/>
        <end position="484"/>
    </location>
</feature>
<keyword evidence="1" id="KW-1133">Transmembrane helix</keyword>
<dbReference type="Proteomes" id="UP001302745">
    <property type="component" value="Unassembled WGS sequence"/>
</dbReference>
<evidence type="ECO:0000256" key="1">
    <source>
        <dbReference type="SAM" id="Phobius"/>
    </source>
</evidence>
<evidence type="ECO:0000313" key="3">
    <source>
        <dbReference type="Proteomes" id="UP001302745"/>
    </source>
</evidence>
<name>A0AAN6VKQ0_9PEZI</name>
<reference evidence="2" key="2">
    <citation type="submission" date="2023-05" db="EMBL/GenBank/DDBJ databases">
        <authorList>
            <consortium name="Lawrence Berkeley National Laboratory"/>
            <person name="Steindorff A."/>
            <person name="Hensen N."/>
            <person name="Bonometti L."/>
            <person name="Westerberg I."/>
            <person name="Brannstrom I.O."/>
            <person name="Guillou S."/>
            <person name="Cros-Aarteil S."/>
            <person name="Calhoun S."/>
            <person name="Haridas S."/>
            <person name="Kuo A."/>
            <person name="Mondo S."/>
            <person name="Pangilinan J."/>
            <person name="Riley R."/>
            <person name="Labutti K."/>
            <person name="Andreopoulos B."/>
            <person name="Lipzen A."/>
            <person name="Chen C."/>
            <person name="Yanf M."/>
            <person name="Daum C."/>
            <person name="Ng V."/>
            <person name="Clum A."/>
            <person name="Ohm R."/>
            <person name="Martin F."/>
            <person name="Silar P."/>
            <person name="Natvig D."/>
            <person name="Lalanne C."/>
            <person name="Gautier V."/>
            <person name="Ament-Velasquez S.L."/>
            <person name="Kruys A."/>
            <person name="Hutchinson M.I."/>
            <person name="Powell A.J."/>
            <person name="Barry K."/>
            <person name="Miller A.N."/>
            <person name="Grigoriev I.V."/>
            <person name="Debuchy R."/>
            <person name="Gladieux P."/>
            <person name="Thoren M.H."/>
            <person name="Johannesson H."/>
        </authorList>
    </citation>
    <scope>NUCLEOTIDE SEQUENCE</scope>
    <source>
        <strain evidence="2">CBS 538.74</strain>
    </source>
</reference>
<evidence type="ECO:0000313" key="2">
    <source>
        <dbReference type="EMBL" id="KAK4153027.1"/>
    </source>
</evidence>
<proteinExistence type="predicted"/>
<feature type="transmembrane region" description="Helical" evidence="1">
    <location>
        <begin position="296"/>
        <end position="314"/>
    </location>
</feature>
<dbReference type="AlphaFoldDB" id="A0AAN6VKQ0"/>
<keyword evidence="1" id="KW-0472">Membrane</keyword>
<sequence length="495" mass="54030">MDDFVACDGLGKFLSLRHPVAKDVCCYLGDQNSTACRRIFAPTNGLLDSACITSPERCGLFNRCRSPESLYTSAEQNNEKGNGSLLLARYKACANLPAIATLSSQGLLAPYIDQVAQKHLRLGPDESEFQNSLQQITSSVTDCLSSTCRHARDNSYCYYNVCSPVKLISNGTLPNIQGRNGCLNKICNAGTGALPWADADIVGVGVFSSYVMQCALIPSNEGVGSHFASWIGLVLECHKAQCYFGGTLMIAVIVSNMFDVDLVITFLITPLATNSILPLIFSYFLLVYFRASSAAITLLTAVVYLLSSVVYWILYNHLPLPPGMTRGDMYKRYRLNISSISACGQYSGLAVCSDEFSQGIAARTSLRVLTPLIWTWSTLVFLGLLVHQAYHARTIIRIHRSKGSSDSIHPNAAGRLPLPWQRAAFWFTTLVFLAGVGMQISVLSTAIRLDMVDANGWSFGQVIAVTVWIPPLLEYVCGEIYAAMPSYALPAKERG</sequence>
<feature type="transmembrane region" description="Helical" evidence="1">
    <location>
        <begin position="424"/>
        <end position="447"/>
    </location>
</feature>
<comment type="caution">
    <text evidence="2">The sequence shown here is derived from an EMBL/GenBank/DDBJ whole genome shotgun (WGS) entry which is preliminary data.</text>
</comment>
<reference evidence="2" key="1">
    <citation type="journal article" date="2023" name="Mol. Phylogenet. Evol.">
        <title>Genome-scale phylogeny and comparative genomics of the fungal order Sordariales.</title>
        <authorList>
            <person name="Hensen N."/>
            <person name="Bonometti L."/>
            <person name="Westerberg I."/>
            <person name="Brannstrom I.O."/>
            <person name="Guillou S."/>
            <person name="Cros-Aarteil S."/>
            <person name="Calhoun S."/>
            <person name="Haridas S."/>
            <person name="Kuo A."/>
            <person name="Mondo S."/>
            <person name="Pangilinan J."/>
            <person name="Riley R."/>
            <person name="LaButti K."/>
            <person name="Andreopoulos B."/>
            <person name="Lipzen A."/>
            <person name="Chen C."/>
            <person name="Yan M."/>
            <person name="Daum C."/>
            <person name="Ng V."/>
            <person name="Clum A."/>
            <person name="Steindorff A."/>
            <person name="Ohm R.A."/>
            <person name="Martin F."/>
            <person name="Silar P."/>
            <person name="Natvig D.O."/>
            <person name="Lalanne C."/>
            <person name="Gautier V."/>
            <person name="Ament-Velasquez S.L."/>
            <person name="Kruys A."/>
            <person name="Hutchinson M.I."/>
            <person name="Powell A.J."/>
            <person name="Barry K."/>
            <person name="Miller A.N."/>
            <person name="Grigoriev I.V."/>
            <person name="Debuchy R."/>
            <person name="Gladieux P."/>
            <person name="Hiltunen Thoren M."/>
            <person name="Johannesson H."/>
        </authorList>
    </citation>
    <scope>NUCLEOTIDE SEQUENCE</scope>
    <source>
        <strain evidence="2">CBS 538.74</strain>
    </source>
</reference>
<gene>
    <name evidence="2" type="ORF">C8A00DRAFT_44031</name>
</gene>
<protein>
    <submittedName>
        <fullName evidence="2">Uncharacterized protein</fullName>
    </submittedName>
</protein>
<accession>A0AAN6VKQ0</accession>
<keyword evidence="3" id="KW-1185">Reference proteome</keyword>
<feature type="transmembrane region" description="Helical" evidence="1">
    <location>
        <begin position="373"/>
        <end position="392"/>
    </location>
</feature>
<feature type="transmembrane region" description="Helical" evidence="1">
    <location>
        <begin position="264"/>
        <end position="289"/>
    </location>
</feature>
<organism evidence="2 3">
    <name type="scientific">Chaetomidium leptoderma</name>
    <dbReference type="NCBI Taxonomy" id="669021"/>
    <lineage>
        <taxon>Eukaryota</taxon>
        <taxon>Fungi</taxon>
        <taxon>Dikarya</taxon>
        <taxon>Ascomycota</taxon>
        <taxon>Pezizomycotina</taxon>
        <taxon>Sordariomycetes</taxon>
        <taxon>Sordariomycetidae</taxon>
        <taxon>Sordariales</taxon>
        <taxon>Chaetomiaceae</taxon>
        <taxon>Chaetomidium</taxon>
    </lineage>
</organism>